<evidence type="ECO:0000313" key="2">
    <source>
        <dbReference type="EMBL" id="KAF9943470.1"/>
    </source>
</evidence>
<keyword evidence="3" id="KW-1185">Reference proteome</keyword>
<feature type="region of interest" description="Disordered" evidence="1">
    <location>
        <begin position="1"/>
        <end position="22"/>
    </location>
</feature>
<accession>A0A9P6IPB6</accession>
<gene>
    <name evidence="2" type="ORF">BGZ70_005930</name>
</gene>
<dbReference type="Proteomes" id="UP000738359">
    <property type="component" value="Unassembled WGS sequence"/>
</dbReference>
<dbReference type="AlphaFoldDB" id="A0A9P6IPB6"/>
<reference evidence="2" key="1">
    <citation type="journal article" date="2020" name="Fungal Divers.">
        <title>Resolving the Mortierellaceae phylogeny through synthesis of multi-gene phylogenetics and phylogenomics.</title>
        <authorList>
            <person name="Vandepol N."/>
            <person name="Liber J."/>
            <person name="Desiro A."/>
            <person name="Na H."/>
            <person name="Kennedy M."/>
            <person name="Barry K."/>
            <person name="Grigoriev I.V."/>
            <person name="Miller A.N."/>
            <person name="O'Donnell K."/>
            <person name="Stajich J.E."/>
            <person name="Bonito G."/>
        </authorList>
    </citation>
    <scope>NUCLEOTIDE SEQUENCE</scope>
    <source>
        <strain evidence="2">CK1249</strain>
    </source>
</reference>
<evidence type="ECO:0000256" key="1">
    <source>
        <dbReference type="SAM" id="MobiDB-lite"/>
    </source>
</evidence>
<sequence>MTFAVAAPAADPSSPVPSLSAVPTDLSIPTSSPIPTGLFTNLHKGDQEPSKDIAKGGLPEDVIFAVMGGLVAKLGPKEKADCIAAIMNNFLEPLNAAQHADVVVAVAIKLLEYIVPTQPEGAVLEILNNFLAILFFGKPRGIRNTPESKP</sequence>
<dbReference type="EMBL" id="JAAAHY010003223">
    <property type="protein sequence ID" value="KAF9943470.1"/>
    <property type="molecule type" value="Genomic_DNA"/>
</dbReference>
<organism evidence="2 3">
    <name type="scientific">Mortierella alpina</name>
    <name type="common">Oleaginous fungus</name>
    <name type="synonym">Mortierella renispora</name>
    <dbReference type="NCBI Taxonomy" id="64518"/>
    <lineage>
        <taxon>Eukaryota</taxon>
        <taxon>Fungi</taxon>
        <taxon>Fungi incertae sedis</taxon>
        <taxon>Mucoromycota</taxon>
        <taxon>Mortierellomycotina</taxon>
        <taxon>Mortierellomycetes</taxon>
        <taxon>Mortierellales</taxon>
        <taxon>Mortierellaceae</taxon>
        <taxon>Mortierella</taxon>
    </lineage>
</organism>
<name>A0A9P6IPB6_MORAP</name>
<proteinExistence type="predicted"/>
<comment type="caution">
    <text evidence="2">The sequence shown here is derived from an EMBL/GenBank/DDBJ whole genome shotgun (WGS) entry which is preliminary data.</text>
</comment>
<protein>
    <submittedName>
        <fullName evidence="2">Uncharacterized protein</fullName>
    </submittedName>
</protein>
<evidence type="ECO:0000313" key="3">
    <source>
        <dbReference type="Proteomes" id="UP000738359"/>
    </source>
</evidence>